<evidence type="ECO:0000313" key="4">
    <source>
        <dbReference type="EMBL" id="MDO7874418.1"/>
    </source>
</evidence>
<dbReference type="InterPro" id="IPR011006">
    <property type="entry name" value="CheY-like_superfamily"/>
</dbReference>
<keyword evidence="2" id="KW-0597">Phosphoprotein</keyword>
<name>A0ABT9B9S9_9BACT</name>
<dbReference type="Gene3D" id="3.40.50.2300">
    <property type="match status" value="1"/>
</dbReference>
<evidence type="ECO:0000256" key="2">
    <source>
        <dbReference type="PROSITE-ProRule" id="PRU00169"/>
    </source>
</evidence>
<reference evidence="4" key="1">
    <citation type="submission" date="2023-07" db="EMBL/GenBank/DDBJ databases">
        <authorList>
            <person name="Kim M.K."/>
        </authorList>
    </citation>
    <scope>NUCLEOTIDE SEQUENCE</scope>
    <source>
        <strain evidence="4">ASUV-10-1</strain>
    </source>
</reference>
<evidence type="ECO:0000259" key="3">
    <source>
        <dbReference type="PROSITE" id="PS50110"/>
    </source>
</evidence>
<gene>
    <name evidence="4" type="ORF">Q5H93_06710</name>
</gene>
<proteinExistence type="predicted"/>
<dbReference type="PROSITE" id="PS50110">
    <property type="entry name" value="RESPONSE_REGULATORY"/>
    <property type="match status" value="1"/>
</dbReference>
<evidence type="ECO:0000313" key="5">
    <source>
        <dbReference type="Proteomes" id="UP001176429"/>
    </source>
</evidence>
<keyword evidence="5" id="KW-1185">Reference proteome</keyword>
<accession>A0ABT9B9S9</accession>
<feature type="domain" description="Response regulatory" evidence="3">
    <location>
        <begin position="6"/>
        <end position="125"/>
    </location>
</feature>
<dbReference type="InterPro" id="IPR001789">
    <property type="entry name" value="Sig_transdc_resp-reg_receiver"/>
</dbReference>
<keyword evidence="1" id="KW-0238">DNA-binding</keyword>
<dbReference type="PANTHER" id="PTHR48111:SF69">
    <property type="entry name" value="RESPONSE REGULATOR RECEIVER"/>
    <property type="match status" value="1"/>
</dbReference>
<dbReference type="Gene3D" id="2.40.50.1020">
    <property type="entry name" value="LytTr DNA-binding domain"/>
    <property type="match status" value="1"/>
</dbReference>
<dbReference type="EMBL" id="JAUQSY010000003">
    <property type="protein sequence ID" value="MDO7874418.1"/>
    <property type="molecule type" value="Genomic_DNA"/>
</dbReference>
<protein>
    <submittedName>
        <fullName evidence="4">Response regulator</fullName>
    </submittedName>
</protein>
<dbReference type="SUPFAM" id="SSF52172">
    <property type="entry name" value="CheY-like"/>
    <property type="match status" value="1"/>
</dbReference>
<feature type="modified residue" description="4-aspartylphosphate" evidence="2">
    <location>
        <position position="56"/>
    </location>
</feature>
<comment type="caution">
    <text evidence="4">The sequence shown here is derived from an EMBL/GenBank/DDBJ whole genome shotgun (WGS) entry which is preliminary data.</text>
</comment>
<dbReference type="Pfam" id="PF00072">
    <property type="entry name" value="Response_reg"/>
    <property type="match status" value="1"/>
</dbReference>
<dbReference type="CDD" id="cd17534">
    <property type="entry name" value="REC_DC-like"/>
    <property type="match status" value="1"/>
</dbReference>
<dbReference type="SMART" id="SM00448">
    <property type="entry name" value="REC"/>
    <property type="match status" value="1"/>
</dbReference>
<dbReference type="PANTHER" id="PTHR48111">
    <property type="entry name" value="REGULATOR OF RPOS"/>
    <property type="match status" value="1"/>
</dbReference>
<evidence type="ECO:0000256" key="1">
    <source>
        <dbReference type="ARBA" id="ARBA00023125"/>
    </source>
</evidence>
<organism evidence="4 5">
    <name type="scientific">Hymenobacter aranciens</name>
    <dbReference type="NCBI Taxonomy" id="3063996"/>
    <lineage>
        <taxon>Bacteria</taxon>
        <taxon>Pseudomonadati</taxon>
        <taxon>Bacteroidota</taxon>
        <taxon>Cytophagia</taxon>
        <taxon>Cytophagales</taxon>
        <taxon>Hymenobacteraceae</taxon>
        <taxon>Hymenobacter</taxon>
    </lineage>
</organism>
<sequence>MDPKITIVVVEDEALIARNLRLTLEDLGYEVLATCFSYAKAREALATLQPDVVLLDINLGSDNPAHNGLALAQLLREQPEGPPFIFLTAYDDLDTIRQATRLQPSGYLIKPVNGAALFGALQSAIESHRRQVPAPPPERDAPAPATPDFFYVKTGGHVQRLLWREIASLEAGKNYVTLRTGTEPRRSYAIRGSLAYVLEQLVPEGLRGQFLRISRGVYLNPEYITGHDEAFVYCGPERFENGHTAQRQLGELGR</sequence>
<dbReference type="RefSeq" id="WP_305005730.1">
    <property type="nucleotide sequence ID" value="NZ_JAUQSY010000003.1"/>
</dbReference>
<dbReference type="InterPro" id="IPR039420">
    <property type="entry name" value="WalR-like"/>
</dbReference>
<dbReference type="Proteomes" id="UP001176429">
    <property type="component" value="Unassembled WGS sequence"/>
</dbReference>